<organism evidence="2 3">
    <name type="scientific">Cupriavidus pampae</name>
    <dbReference type="NCBI Taxonomy" id="659251"/>
    <lineage>
        <taxon>Bacteria</taxon>
        <taxon>Pseudomonadati</taxon>
        <taxon>Pseudomonadota</taxon>
        <taxon>Betaproteobacteria</taxon>
        <taxon>Burkholderiales</taxon>
        <taxon>Burkholderiaceae</taxon>
        <taxon>Cupriavidus</taxon>
    </lineage>
</organism>
<evidence type="ECO:0008006" key="4">
    <source>
        <dbReference type="Google" id="ProtNLM"/>
    </source>
</evidence>
<dbReference type="EMBL" id="CAJZAG010000012">
    <property type="protein sequence ID" value="CAG9184100.1"/>
    <property type="molecule type" value="Genomic_DNA"/>
</dbReference>
<proteinExistence type="predicted"/>
<gene>
    <name evidence="2" type="ORF">LMG32289_05509</name>
</gene>
<reference evidence="2 3" key="1">
    <citation type="submission" date="2021-08" db="EMBL/GenBank/DDBJ databases">
        <authorList>
            <person name="Peeters C."/>
        </authorList>
    </citation>
    <scope>NUCLEOTIDE SEQUENCE [LARGE SCALE GENOMIC DNA]</scope>
    <source>
        <strain evidence="2 3">LMG 32289</strain>
    </source>
</reference>
<comment type="caution">
    <text evidence="2">The sequence shown here is derived from an EMBL/GenBank/DDBJ whole genome shotgun (WGS) entry which is preliminary data.</text>
</comment>
<evidence type="ECO:0000313" key="3">
    <source>
        <dbReference type="Proteomes" id="UP000706525"/>
    </source>
</evidence>
<feature type="region of interest" description="Disordered" evidence="1">
    <location>
        <begin position="119"/>
        <end position="139"/>
    </location>
</feature>
<keyword evidence="3" id="KW-1185">Reference proteome</keyword>
<evidence type="ECO:0000313" key="2">
    <source>
        <dbReference type="EMBL" id="CAG9184100.1"/>
    </source>
</evidence>
<name>A0ABN7ZDQ6_9BURK</name>
<dbReference type="RefSeq" id="WP_223994149.1">
    <property type="nucleotide sequence ID" value="NZ_CAJZAG010000012.1"/>
</dbReference>
<protein>
    <recommendedName>
        <fullName evidence="4">DUF1707 domain-containing protein</fullName>
    </recommendedName>
</protein>
<accession>A0ABN7ZDQ6</accession>
<evidence type="ECO:0000256" key="1">
    <source>
        <dbReference type="SAM" id="MobiDB-lite"/>
    </source>
</evidence>
<sequence length="139" mass="14692">MPNPSQTPSRRGGRPSRRSQQLEALFALDERRQRGALSERELSEFTTARDALFAEAGASPVARQLHDPITLASILKADGAQLQPAEFAAVVAALMQSPEPLKLFTALKTIQRTHLTTSMPAAATGTTAGTAAPTGEAQA</sequence>
<dbReference type="Proteomes" id="UP000706525">
    <property type="component" value="Unassembled WGS sequence"/>
</dbReference>